<comment type="caution">
    <text evidence="1">The sequence shown here is derived from an EMBL/GenBank/DDBJ whole genome shotgun (WGS) entry which is preliminary data.</text>
</comment>
<reference evidence="1 2" key="1">
    <citation type="journal article" date="2015" name="Antonie Van Leeuwenhoek">
        <title>Oceanobacillus bengalensis sp. nov., a bacterium isolated from seawater of the Bay of Bengal.</title>
        <authorList>
            <person name="Yongchang O."/>
            <person name="Xiang W."/>
            <person name="Wang G."/>
        </authorList>
    </citation>
    <scope>NUCLEOTIDE SEQUENCE [LARGE SCALE GENOMIC DNA]</scope>
    <source>
        <strain evidence="1 2">MCCC 1K00260</strain>
    </source>
</reference>
<evidence type="ECO:0000313" key="2">
    <source>
        <dbReference type="Proteomes" id="UP000281813"/>
    </source>
</evidence>
<sequence>MAKLGLLTATELAPLIESMKLSPVELTKHLLKRIDTFDPTIHSYINPLHDLALKQAKEAEMNIVDGH</sequence>
<gene>
    <name evidence="1" type="ORF">D8M05_17840</name>
</gene>
<dbReference type="Gene3D" id="3.90.1300.10">
    <property type="entry name" value="Amidase signature (AS) domain"/>
    <property type="match status" value="1"/>
</dbReference>
<protein>
    <recommendedName>
        <fullName evidence="3">Amidase</fullName>
    </recommendedName>
</protein>
<keyword evidence="2" id="KW-1185">Reference proteome</keyword>
<proteinExistence type="predicted"/>
<dbReference type="EMBL" id="RBZO01000040">
    <property type="protein sequence ID" value="RKQ12754.1"/>
    <property type="molecule type" value="Genomic_DNA"/>
</dbReference>
<dbReference type="AlphaFoldDB" id="A0A494YS71"/>
<dbReference type="Proteomes" id="UP000281813">
    <property type="component" value="Unassembled WGS sequence"/>
</dbReference>
<dbReference type="OrthoDB" id="9811471at2"/>
<evidence type="ECO:0008006" key="3">
    <source>
        <dbReference type="Google" id="ProtNLM"/>
    </source>
</evidence>
<evidence type="ECO:0000313" key="1">
    <source>
        <dbReference type="EMBL" id="RKQ12754.1"/>
    </source>
</evidence>
<dbReference type="RefSeq" id="WP_121134260.1">
    <property type="nucleotide sequence ID" value="NZ_JBHUFK010000028.1"/>
</dbReference>
<organism evidence="1 2">
    <name type="scientific">Oceanobacillus bengalensis</name>
    <dbReference type="NCBI Taxonomy" id="1435466"/>
    <lineage>
        <taxon>Bacteria</taxon>
        <taxon>Bacillati</taxon>
        <taxon>Bacillota</taxon>
        <taxon>Bacilli</taxon>
        <taxon>Bacillales</taxon>
        <taxon>Bacillaceae</taxon>
        <taxon>Oceanobacillus</taxon>
    </lineage>
</organism>
<name>A0A494YS71_9BACI</name>
<dbReference type="InterPro" id="IPR036928">
    <property type="entry name" value="AS_sf"/>
</dbReference>
<accession>A0A494YS71</accession>
<dbReference type="SUPFAM" id="SSF75304">
    <property type="entry name" value="Amidase signature (AS) enzymes"/>
    <property type="match status" value="1"/>
</dbReference>